<proteinExistence type="predicted"/>
<comment type="caution">
    <text evidence="1">The sequence shown here is derived from an EMBL/GenBank/DDBJ whole genome shotgun (WGS) entry which is preliminary data.</text>
</comment>
<gene>
    <name evidence="1" type="ORF">D7V88_03630</name>
</gene>
<reference evidence="2" key="1">
    <citation type="submission" date="2018-09" db="EMBL/GenBank/DDBJ databases">
        <authorList>
            <person name="Livingstone P.G."/>
            <person name="Whitworth D.E."/>
        </authorList>
    </citation>
    <scope>NUCLEOTIDE SEQUENCE [LARGE SCALE GENOMIC DNA]</scope>
    <source>
        <strain evidence="2">CA054A</strain>
    </source>
</reference>
<evidence type="ECO:0000313" key="2">
    <source>
        <dbReference type="Proteomes" id="UP000268094"/>
    </source>
</evidence>
<dbReference type="Proteomes" id="UP000268094">
    <property type="component" value="Unassembled WGS sequence"/>
</dbReference>
<evidence type="ECO:0000313" key="1">
    <source>
        <dbReference type="EMBL" id="RKG93143.1"/>
    </source>
</evidence>
<name>A0A3A8JU57_9BACT</name>
<sequence>MFGLALLSAACGDTTLLERDTGPASVEAVTESSLTTYRYCGSELDCADACMCSANQCVPDGFGPPNPDCGAPPRRECDTGADCRGSCICSAGFCAPDGFSPPSPYCHLPPPDAYEDNDTAAQFTAYPGSPLTGLNFHELGDVDWIAVYFGGAMTAKFETYNLNGADTFLEVYAYANGAPGALVASNNDICSVWYDWSCKASRVTLSVPANSAYYVRISNLNSSGHNVYNQDPPGYDFRIY</sequence>
<dbReference type="EMBL" id="RAVZ01000013">
    <property type="protein sequence ID" value="RKG93143.1"/>
    <property type="molecule type" value="Genomic_DNA"/>
</dbReference>
<dbReference type="Gene3D" id="2.60.120.380">
    <property type="match status" value="1"/>
</dbReference>
<organism evidence="1 2">
    <name type="scientific">Corallococcus terminator</name>
    <dbReference type="NCBI Taxonomy" id="2316733"/>
    <lineage>
        <taxon>Bacteria</taxon>
        <taxon>Pseudomonadati</taxon>
        <taxon>Myxococcota</taxon>
        <taxon>Myxococcia</taxon>
        <taxon>Myxococcales</taxon>
        <taxon>Cystobacterineae</taxon>
        <taxon>Myxococcaceae</taxon>
        <taxon>Corallococcus</taxon>
    </lineage>
</organism>
<protein>
    <recommendedName>
        <fullName evidence="3">Peptidase C-terminal archaeal/bacterial domain-containing protein</fullName>
    </recommendedName>
</protein>
<dbReference type="AlphaFoldDB" id="A0A3A8JU57"/>
<evidence type="ECO:0008006" key="3">
    <source>
        <dbReference type="Google" id="ProtNLM"/>
    </source>
</evidence>
<accession>A0A3A8JU57</accession>
<keyword evidence="2" id="KW-1185">Reference proteome</keyword>